<dbReference type="KEGG" id="kbi:30210007"/>
<reference evidence="2" key="3">
    <citation type="submission" date="2014-01" db="EMBL/GenBank/DDBJ databases">
        <title>Evolution of pathogenesis and genome organization in the Tremellales.</title>
        <authorList>
            <person name="Cuomo C."/>
            <person name="Litvintseva A."/>
            <person name="Heitman J."/>
            <person name="Chen Y."/>
            <person name="Sun S."/>
            <person name="Springer D."/>
            <person name="Dromer F."/>
            <person name="Young S."/>
            <person name="Zeng Q."/>
            <person name="Chapman S."/>
            <person name="Gujja S."/>
            <person name="Saif S."/>
            <person name="Birren B."/>
        </authorList>
    </citation>
    <scope>NUCLEOTIDE SEQUENCE</scope>
    <source>
        <strain evidence="2">CBS 10118</strain>
    </source>
</reference>
<feature type="compositionally biased region" description="Polar residues" evidence="1">
    <location>
        <begin position="26"/>
        <end position="50"/>
    </location>
</feature>
<dbReference type="RefSeq" id="XP_019045220.1">
    <property type="nucleotide sequence ID" value="XM_019192223.1"/>
</dbReference>
<organism evidence="2">
    <name type="scientific">Kwoniella bestiolae CBS 10118</name>
    <dbReference type="NCBI Taxonomy" id="1296100"/>
    <lineage>
        <taxon>Eukaryota</taxon>
        <taxon>Fungi</taxon>
        <taxon>Dikarya</taxon>
        <taxon>Basidiomycota</taxon>
        <taxon>Agaricomycotina</taxon>
        <taxon>Tremellomycetes</taxon>
        <taxon>Tremellales</taxon>
        <taxon>Cryptococcaceae</taxon>
        <taxon>Kwoniella</taxon>
    </lineage>
</organism>
<dbReference type="GeneID" id="30210007"/>
<evidence type="ECO:0000256" key="1">
    <source>
        <dbReference type="SAM" id="MobiDB-lite"/>
    </source>
</evidence>
<gene>
    <name evidence="2" type="ORF">I302_05608</name>
    <name evidence="3" type="ORF">I302_107126</name>
</gene>
<dbReference type="Proteomes" id="UP000092730">
    <property type="component" value="Chromosome 5"/>
</dbReference>
<dbReference type="OrthoDB" id="10473305at2759"/>
<reference evidence="3" key="4">
    <citation type="submission" date="2024-02" db="EMBL/GenBank/DDBJ databases">
        <title>Comparative genomics of Cryptococcus and Kwoniella reveals pathogenesis evolution and contrasting modes of karyotype evolution via chromosome fusion or intercentromeric recombination.</title>
        <authorList>
            <person name="Coelho M.A."/>
            <person name="David-Palma M."/>
            <person name="Shea T."/>
            <person name="Bowers K."/>
            <person name="McGinley-Smith S."/>
            <person name="Mohammad A.W."/>
            <person name="Gnirke A."/>
            <person name="Yurkov A.M."/>
            <person name="Nowrousian M."/>
            <person name="Sun S."/>
            <person name="Cuomo C.A."/>
            <person name="Heitman J."/>
        </authorList>
    </citation>
    <scope>NUCLEOTIDE SEQUENCE</scope>
    <source>
        <strain evidence="3">CBS 10118</strain>
    </source>
</reference>
<evidence type="ECO:0000313" key="2">
    <source>
        <dbReference type="EMBL" id="OCF24150.1"/>
    </source>
</evidence>
<evidence type="ECO:0000313" key="4">
    <source>
        <dbReference type="Proteomes" id="UP000092730"/>
    </source>
</evidence>
<dbReference type="AlphaFoldDB" id="A0A1B9FZF5"/>
<sequence length="271" mass="30499">MTQSSSSSMYGQPPSKRPRIVYDPMNSLSTANQPLSSSSNQPHNTTQPSKSVKKQPAHRLELQDGLYVRASMNHVHPPKTNLTELEEIPLYLRYFFHLRKRDDPNDEKSEKPLNSKCEENVLSLLTSLMVCQLDLKIPRRVLSEDNQTNVGIRCSAPLLGSNYHLNRLFGLITPEELKGILCSLSKVGNGCQSGSENANATSYKQVLSKGGFEFGYLPNNRIKGYNIQPIGYNAVEDIIQHSPCPLTKLNYGYIRLILKRVKTQLLFHESP</sequence>
<feature type="region of interest" description="Disordered" evidence="1">
    <location>
        <begin position="1"/>
        <end position="58"/>
    </location>
</feature>
<evidence type="ECO:0000313" key="3">
    <source>
        <dbReference type="EMBL" id="WVW85089.1"/>
    </source>
</evidence>
<dbReference type="EMBL" id="CP144545">
    <property type="protein sequence ID" value="WVW85089.1"/>
    <property type="molecule type" value="Genomic_DNA"/>
</dbReference>
<proteinExistence type="predicted"/>
<dbReference type="VEuPathDB" id="FungiDB:I302_05608"/>
<protein>
    <submittedName>
        <fullName evidence="2">Uncharacterized protein</fullName>
    </submittedName>
</protein>
<keyword evidence="4" id="KW-1185">Reference proteome</keyword>
<name>A0A1B9FZF5_9TREE</name>
<accession>A0A1B9FZF5</accession>
<reference evidence="3" key="2">
    <citation type="submission" date="2013-07" db="EMBL/GenBank/DDBJ databases">
        <authorList>
            <consortium name="The Broad Institute Genome Sequencing Platform"/>
            <person name="Cuomo C."/>
            <person name="Litvintseva A."/>
            <person name="Chen Y."/>
            <person name="Heitman J."/>
            <person name="Sun S."/>
            <person name="Springer D."/>
            <person name="Dromer F."/>
            <person name="Young S.K."/>
            <person name="Zeng Q."/>
            <person name="Gargeya S."/>
            <person name="Fitzgerald M."/>
            <person name="Abouelleil A."/>
            <person name="Alvarado L."/>
            <person name="Berlin A.M."/>
            <person name="Chapman S.B."/>
            <person name="Dewar J."/>
            <person name="Goldberg J."/>
            <person name="Griggs A."/>
            <person name="Gujja S."/>
            <person name="Hansen M."/>
            <person name="Howarth C."/>
            <person name="Imamovic A."/>
            <person name="Larimer J."/>
            <person name="McCowan C."/>
            <person name="Murphy C."/>
            <person name="Pearson M."/>
            <person name="Priest M."/>
            <person name="Roberts A."/>
            <person name="Saif S."/>
            <person name="Shea T."/>
            <person name="Sykes S."/>
            <person name="Wortman J."/>
            <person name="Nusbaum C."/>
            <person name="Birren B."/>
        </authorList>
    </citation>
    <scope>NUCLEOTIDE SEQUENCE</scope>
    <source>
        <strain evidence="3">CBS 10118</strain>
    </source>
</reference>
<dbReference type="EMBL" id="KI894022">
    <property type="protein sequence ID" value="OCF24150.1"/>
    <property type="molecule type" value="Genomic_DNA"/>
</dbReference>
<reference evidence="2" key="1">
    <citation type="submission" date="2013-07" db="EMBL/GenBank/DDBJ databases">
        <title>The Genome Sequence of Cryptococcus bestiolae CBS10118.</title>
        <authorList>
            <consortium name="The Broad Institute Genome Sequencing Platform"/>
            <person name="Cuomo C."/>
            <person name="Litvintseva A."/>
            <person name="Chen Y."/>
            <person name="Heitman J."/>
            <person name="Sun S."/>
            <person name="Springer D."/>
            <person name="Dromer F."/>
            <person name="Young S.K."/>
            <person name="Zeng Q."/>
            <person name="Gargeya S."/>
            <person name="Fitzgerald M."/>
            <person name="Abouelleil A."/>
            <person name="Alvarado L."/>
            <person name="Berlin A.M."/>
            <person name="Chapman S.B."/>
            <person name="Dewar J."/>
            <person name="Goldberg J."/>
            <person name="Griggs A."/>
            <person name="Gujja S."/>
            <person name="Hansen M."/>
            <person name="Howarth C."/>
            <person name="Imamovic A."/>
            <person name="Larimer J."/>
            <person name="McCowan C."/>
            <person name="Murphy C."/>
            <person name="Pearson M."/>
            <person name="Priest M."/>
            <person name="Roberts A."/>
            <person name="Saif S."/>
            <person name="Shea T."/>
            <person name="Sykes S."/>
            <person name="Wortman J."/>
            <person name="Nusbaum C."/>
            <person name="Birren B."/>
        </authorList>
    </citation>
    <scope>NUCLEOTIDE SEQUENCE [LARGE SCALE GENOMIC DNA]</scope>
    <source>
        <strain evidence="2">CBS 10118</strain>
    </source>
</reference>